<gene>
    <name evidence="7" type="ORF">BRENAR_LOCUS1688</name>
</gene>
<sequence>MSATQNNEAPIGYVTPEFPSLHWPLGASKMKYNRAFLYYTEDVWKFCVFWSLIMMIGFYMAATVIAILTHYRGTSYNLYMKGARRINDERQADDNTEVAKFARSESRSLISRMVTSNKKYLPLVVVVYIIVGAFEGFVAGSLIGVLVSAIYNSGQFKMTTWLPFVYSLIVALFNVISSYSLTSTLM</sequence>
<reference evidence="7 8" key="1">
    <citation type="submission" date="2018-12" db="EMBL/GenBank/DDBJ databases">
        <authorList>
            <person name="Tiukova I."/>
            <person name="Dainat J."/>
        </authorList>
    </citation>
    <scope>NUCLEOTIDE SEQUENCE [LARGE SCALE GENOMIC DNA]</scope>
</reference>
<organism evidence="7 8">
    <name type="scientific">Brettanomyces naardenensis</name>
    <name type="common">Yeast</name>
    <dbReference type="NCBI Taxonomy" id="13370"/>
    <lineage>
        <taxon>Eukaryota</taxon>
        <taxon>Fungi</taxon>
        <taxon>Dikarya</taxon>
        <taxon>Ascomycota</taxon>
        <taxon>Saccharomycotina</taxon>
        <taxon>Pichiomycetes</taxon>
        <taxon>Pichiales</taxon>
        <taxon>Pichiaceae</taxon>
        <taxon>Brettanomyces</taxon>
    </lineage>
</organism>
<evidence type="ECO:0000313" key="8">
    <source>
        <dbReference type="Proteomes" id="UP000290900"/>
    </source>
</evidence>
<accession>A0A448YJC9</accession>
<evidence type="ECO:0000256" key="1">
    <source>
        <dbReference type="ARBA" id="ARBA00004141"/>
    </source>
</evidence>
<keyword evidence="8" id="KW-1185">Reference proteome</keyword>
<dbReference type="AlphaFoldDB" id="A0A448YJC9"/>
<dbReference type="PANTHER" id="PTHR22779">
    <property type="entry name" value="SD17342P"/>
    <property type="match status" value="1"/>
</dbReference>
<evidence type="ECO:0000256" key="3">
    <source>
        <dbReference type="ARBA" id="ARBA00022692"/>
    </source>
</evidence>
<keyword evidence="3 6" id="KW-0812">Transmembrane</keyword>
<dbReference type="InParanoid" id="A0A448YJC9"/>
<dbReference type="GO" id="GO:0016020">
    <property type="term" value="C:membrane"/>
    <property type="evidence" value="ECO:0007669"/>
    <property type="project" value="UniProtKB-SubCell"/>
</dbReference>
<dbReference type="Pfam" id="PF10190">
    <property type="entry name" value="Tmemb_170"/>
    <property type="match status" value="1"/>
</dbReference>
<comment type="similarity">
    <text evidence="2">Belongs to the TMEM170 family.</text>
</comment>
<feature type="transmembrane region" description="Helical" evidence="6">
    <location>
        <begin position="48"/>
        <end position="71"/>
    </location>
</feature>
<dbReference type="PANTHER" id="PTHR22779:SF6">
    <property type="entry name" value="SD17342P"/>
    <property type="match status" value="1"/>
</dbReference>
<dbReference type="FunCoup" id="A0A448YJC9">
    <property type="interactions" value="5"/>
</dbReference>
<evidence type="ECO:0000256" key="5">
    <source>
        <dbReference type="ARBA" id="ARBA00023136"/>
    </source>
</evidence>
<dbReference type="OrthoDB" id="2131401at2759"/>
<name>A0A448YJC9_BRENA</name>
<dbReference type="STRING" id="13370.A0A448YJC9"/>
<evidence type="ECO:0000256" key="2">
    <source>
        <dbReference type="ARBA" id="ARBA00006325"/>
    </source>
</evidence>
<keyword evidence="4 6" id="KW-1133">Transmembrane helix</keyword>
<keyword evidence="5 6" id="KW-0472">Membrane</keyword>
<evidence type="ECO:0000256" key="4">
    <source>
        <dbReference type="ARBA" id="ARBA00022989"/>
    </source>
</evidence>
<feature type="transmembrane region" description="Helical" evidence="6">
    <location>
        <begin position="163"/>
        <end position="182"/>
    </location>
</feature>
<proteinExistence type="inferred from homology"/>
<protein>
    <submittedName>
        <fullName evidence="7">DEKNAAC101842</fullName>
    </submittedName>
</protein>
<comment type="subcellular location">
    <subcellularLocation>
        <location evidence="1">Membrane</location>
        <topology evidence="1">Multi-pass membrane protein</topology>
    </subcellularLocation>
</comment>
<dbReference type="InterPro" id="IPR019334">
    <property type="entry name" value="TMEM170A/B/YPR153W-like"/>
</dbReference>
<dbReference type="Proteomes" id="UP000290900">
    <property type="component" value="Unassembled WGS sequence"/>
</dbReference>
<feature type="transmembrane region" description="Helical" evidence="6">
    <location>
        <begin position="120"/>
        <end position="151"/>
    </location>
</feature>
<dbReference type="EMBL" id="CAACVR010000008">
    <property type="protein sequence ID" value="VEU20953.1"/>
    <property type="molecule type" value="Genomic_DNA"/>
</dbReference>
<evidence type="ECO:0000313" key="7">
    <source>
        <dbReference type="EMBL" id="VEU20953.1"/>
    </source>
</evidence>
<evidence type="ECO:0000256" key="6">
    <source>
        <dbReference type="SAM" id="Phobius"/>
    </source>
</evidence>